<organism evidence="1 2">
    <name type="scientific">Elsinoe ampelina</name>
    <dbReference type="NCBI Taxonomy" id="302913"/>
    <lineage>
        <taxon>Eukaryota</taxon>
        <taxon>Fungi</taxon>
        <taxon>Dikarya</taxon>
        <taxon>Ascomycota</taxon>
        <taxon>Pezizomycotina</taxon>
        <taxon>Dothideomycetes</taxon>
        <taxon>Dothideomycetidae</taxon>
        <taxon>Myriangiales</taxon>
        <taxon>Elsinoaceae</taxon>
        <taxon>Elsinoe</taxon>
    </lineage>
</organism>
<keyword evidence="2" id="KW-1185">Reference proteome</keyword>
<dbReference type="Proteomes" id="UP000799538">
    <property type="component" value="Unassembled WGS sequence"/>
</dbReference>
<evidence type="ECO:0000313" key="1">
    <source>
        <dbReference type="EMBL" id="KAF2219173.1"/>
    </source>
</evidence>
<accession>A0A6A6G0L1</accession>
<dbReference type="EMBL" id="ML992519">
    <property type="protein sequence ID" value="KAF2219173.1"/>
    <property type="molecule type" value="Genomic_DNA"/>
</dbReference>
<dbReference type="OrthoDB" id="184880at2759"/>
<protein>
    <recommendedName>
        <fullName evidence="3">S-adenosyl-L-methionine-dependent methyltransferase</fullName>
    </recommendedName>
</protein>
<dbReference type="SUPFAM" id="SSF53335">
    <property type="entry name" value="S-adenosyl-L-methionine-dependent methyltransferases"/>
    <property type="match status" value="1"/>
</dbReference>
<gene>
    <name evidence="1" type="ORF">BDZ85DRAFT_46687</name>
</gene>
<proteinExistence type="predicted"/>
<dbReference type="Pfam" id="PF13489">
    <property type="entry name" value="Methyltransf_23"/>
    <property type="match status" value="1"/>
</dbReference>
<name>A0A6A6G0L1_9PEZI</name>
<dbReference type="InterPro" id="IPR029063">
    <property type="entry name" value="SAM-dependent_MTases_sf"/>
</dbReference>
<dbReference type="AlphaFoldDB" id="A0A6A6G0L1"/>
<dbReference type="Gene3D" id="3.40.50.150">
    <property type="entry name" value="Vaccinia Virus protein VP39"/>
    <property type="match status" value="1"/>
</dbReference>
<reference evidence="2" key="1">
    <citation type="journal article" date="2020" name="Stud. Mycol.">
        <title>101 Dothideomycetes genomes: A test case for predicting lifestyles and emergence of pathogens.</title>
        <authorList>
            <person name="Haridas S."/>
            <person name="Albert R."/>
            <person name="Binder M."/>
            <person name="Bloem J."/>
            <person name="LaButti K."/>
            <person name="Salamov A."/>
            <person name="Andreopoulos B."/>
            <person name="Baker S."/>
            <person name="Barry K."/>
            <person name="Bills G."/>
            <person name="Bluhm B."/>
            <person name="Cannon C."/>
            <person name="Castanera R."/>
            <person name="Culley D."/>
            <person name="Daum C."/>
            <person name="Ezra D."/>
            <person name="Gonzalez J."/>
            <person name="Henrissat B."/>
            <person name="Kuo A."/>
            <person name="Liang C."/>
            <person name="Lipzen A."/>
            <person name="Lutzoni F."/>
            <person name="Magnuson J."/>
            <person name="Mondo S."/>
            <person name="Nolan M."/>
            <person name="Ohm R."/>
            <person name="Pangilinan J."/>
            <person name="Park H.-J."/>
            <person name="Ramirez L."/>
            <person name="Alfaro M."/>
            <person name="Sun H."/>
            <person name="Tritt A."/>
            <person name="Yoshinaga Y."/>
            <person name="Zwiers L.-H."/>
            <person name="Turgeon B."/>
            <person name="Goodwin S."/>
            <person name="Spatafora J."/>
            <person name="Crous P."/>
            <person name="Grigoriev I."/>
        </authorList>
    </citation>
    <scope>NUCLEOTIDE SEQUENCE [LARGE SCALE GENOMIC DNA]</scope>
    <source>
        <strain evidence="2">CECT 20119</strain>
    </source>
</reference>
<sequence>MAGDTNTARTTYPMEFSNAEIERLKTQHEWLKLAMHRIVHCPFDFTNQKAEVLDSATADGTWLLDLRRALPSEVQMVGFDIASELFPEPSLLPDNLQLVEASLLDTLPADWTERFDLVNQRLVASQFLERDLEKATRALAECVKPGGWIQFLEGDVATVIADSRAQSYRYVHEILQRFLKDANCLPKVAGHLKSLGFENIELKEWDIPIGKSHENLEIGMRGRKAIMNIVDFHKKAYGAAHLGLQDKVYDEVVRNIPKDMDEMFTGLKFITVVGQKVSTGTQT</sequence>
<evidence type="ECO:0008006" key="3">
    <source>
        <dbReference type="Google" id="ProtNLM"/>
    </source>
</evidence>
<evidence type="ECO:0000313" key="2">
    <source>
        <dbReference type="Proteomes" id="UP000799538"/>
    </source>
</evidence>